<protein>
    <recommendedName>
        <fullName evidence="1">Plastocyanin-like domain-containing protein</fullName>
    </recommendedName>
</protein>
<dbReference type="SUPFAM" id="SSF49503">
    <property type="entry name" value="Cupredoxins"/>
    <property type="match status" value="2"/>
</dbReference>
<dbReference type="eggNOG" id="ENOG502RBNT">
    <property type="taxonomic scope" value="Eukaryota"/>
</dbReference>
<dbReference type="Pfam" id="PF00394">
    <property type="entry name" value="Cu-oxidase"/>
    <property type="match status" value="1"/>
</dbReference>
<evidence type="ECO:0000259" key="1">
    <source>
        <dbReference type="Pfam" id="PF00394"/>
    </source>
</evidence>
<dbReference type="Proteomes" id="UP000008141">
    <property type="component" value="Unassembled WGS sequence"/>
</dbReference>
<proteinExistence type="predicted"/>
<dbReference type="AlphaFoldDB" id="E1ZM52"/>
<dbReference type="RefSeq" id="XP_005845044.1">
    <property type="nucleotide sequence ID" value="XM_005844982.1"/>
</dbReference>
<accession>E1ZM52</accession>
<gene>
    <name evidence="2" type="ORF">CHLNCDRAFT_137304</name>
</gene>
<evidence type="ECO:0000313" key="3">
    <source>
        <dbReference type="Proteomes" id="UP000008141"/>
    </source>
</evidence>
<dbReference type="STRING" id="554065.E1ZM52"/>
<keyword evidence="3" id="KW-1185">Reference proteome</keyword>
<feature type="domain" description="Plastocyanin-like" evidence="1">
    <location>
        <begin position="302"/>
        <end position="405"/>
    </location>
</feature>
<dbReference type="KEGG" id="cvr:CHLNCDRAFT_137304"/>
<dbReference type="GeneID" id="17352436"/>
<sequence>MLAAAAADSGAAHAGGDADGAALDSSEWAVVTFPDVGTNIKDLPGADILHPKKHVTDIRLALAPALIEGPTGGNGDLLRFYNTLFRDDNTGDTFLFGPTLRAKAGDRLTLGIKNEMIQGPDKHASGGGFYHPMDTNLHTHGLHVSPGTMDQAVPVKYTQGDNVLITAPARHSADEEPASLKYTIDIPEYHLPGQQRHSHPHHHGGTTLQTTTASFFIIVEDDPRWLPSSGGCKPVREAISEAEEVLLHLEVMIFGAPRPPYPGANARITDANIQVYSALSTPTNRLCCGTEGEPDANSLKLTGSMSGMDFVLVNGGWQPVLDMTAGKWQRWRMLHSGIKRFLTLTVVEEGTFIRAKDCEVMLLAKDGVYPMKIPRTVDEVFITSGGRAEVLVRCDRPGTYTLTSHLDAQFPLGRNFTESK</sequence>
<dbReference type="EMBL" id="GL433853">
    <property type="protein sequence ID" value="EFN52942.1"/>
    <property type="molecule type" value="Genomic_DNA"/>
</dbReference>
<reference evidence="2 3" key="1">
    <citation type="journal article" date="2010" name="Plant Cell">
        <title>The Chlorella variabilis NC64A genome reveals adaptation to photosymbiosis, coevolution with viruses, and cryptic sex.</title>
        <authorList>
            <person name="Blanc G."/>
            <person name="Duncan G."/>
            <person name="Agarkova I."/>
            <person name="Borodovsky M."/>
            <person name="Gurnon J."/>
            <person name="Kuo A."/>
            <person name="Lindquist E."/>
            <person name="Lucas S."/>
            <person name="Pangilinan J."/>
            <person name="Polle J."/>
            <person name="Salamov A."/>
            <person name="Terry A."/>
            <person name="Yamada T."/>
            <person name="Dunigan D.D."/>
            <person name="Grigoriev I.V."/>
            <person name="Claverie J.M."/>
            <person name="Van Etten J.L."/>
        </authorList>
    </citation>
    <scope>NUCLEOTIDE SEQUENCE [LARGE SCALE GENOMIC DNA]</scope>
    <source>
        <strain evidence="2 3">NC64A</strain>
    </source>
</reference>
<name>E1ZM52_CHLVA</name>
<dbReference type="InterPro" id="IPR008972">
    <property type="entry name" value="Cupredoxin"/>
</dbReference>
<dbReference type="OrthoDB" id="508325at2759"/>
<evidence type="ECO:0000313" key="2">
    <source>
        <dbReference type="EMBL" id="EFN52942.1"/>
    </source>
</evidence>
<dbReference type="InParanoid" id="E1ZM52"/>
<dbReference type="InterPro" id="IPR001117">
    <property type="entry name" value="Cu-oxidase_2nd"/>
</dbReference>
<organism evidence="3">
    <name type="scientific">Chlorella variabilis</name>
    <name type="common">Green alga</name>
    <dbReference type="NCBI Taxonomy" id="554065"/>
    <lineage>
        <taxon>Eukaryota</taxon>
        <taxon>Viridiplantae</taxon>
        <taxon>Chlorophyta</taxon>
        <taxon>core chlorophytes</taxon>
        <taxon>Trebouxiophyceae</taxon>
        <taxon>Chlorellales</taxon>
        <taxon>Chlorellaceae</taxon>
        <taxon>Chlorella clade</taxon>
        <taxon>Chlorella</taxon>
    </lineage>
</organism>
<dbReference type="Gene3D" id="2.60.40.420">
    <property type="entry name" value="Cupredoxins - blue copper proteins"/>
    <property type="match status" value="2"/>
</dbReference>